<feature type="compositionally biased region" description="Acidic residues" evidence="1">
    <location>
        <begin position="137"/>
        <end position="146"/>
    </location>
</feature>
<feature type="compositionally biased region" description="Polar residues" evidence="1">
    <location>
        <begin position="153"/>
        <end position="165"/>
    </location>
</feature>
<dbReference type="GeneID" id="68103619"/>
<evidence type="ECO:0000256" key="1">
    <source>
        <dbReference type="SAM" id="MobiDB-lite"/>
    </source>
</evidence>
<keyword evidence="3" id="KW-1185">Reference proteome</keyword>
<dbReference type="AlphaFoldDB" id="A0AA88GH94"/>
<gene>
    <name evidence="2" type="ORF">C9374_011165</name>
</gene>
<dbReference type="Proteomes" id="UP000816034">
    <property type="component" value="Unassembled WGS sequence"/>
</dbReference>
<evidence type="ECO:0000313" key="2">
    <source>
        <dbReference type="EMBL" id="KAG2374086.1"/>
    </source>
</evidence>
<accession>A0AA88GH94</accession>
<dbReference type="EMBL" id="PYSW02000048">
    <property type="protein sequence ID" value="KAG2374086.1"/>
    <property type="molecule type" value="Genomic_DNA"/>
</dbReference>
<organism evidence="2 3">
    <name type="scientific">Naegleria lovaniensis</name>
    <name type="common">Amoeba</name>
    <dbReference type="NCBI Taxonomy" id="51637"/>
    <lineage>
        <taxon>Eukaryota</taxon>
        <taxon>Discoba</taxon>
        <taxon>Heterolobosea</taxon>
        <taxon>Tetramitia</taxon>
        <taxon>Eutetramitia</taxon>
        <taxon>Vahlkampfiidae</taxon>
        <taxon>Naegleria</taxon>
    </lineage>
</organism>
<dbReference type="RefSeq" id="XP_044543260.1">
    <property type="nucleotide sequence ID" value="XM_044686790.1"/>
</dbReference>
<evidence type="ECO:0000313" key="3">
    <source>
        <dbReference type="Proteomes" id="UP000816034"/>
    </source>
</evidence>
<comment type="caution">
    <text evidence="2">The sequence shown here is derived from an EMBL/GenBank/DDBJ whole genome shotgun (WGS) entry which is preliminary data.</text>
</comment>
<name>A0AA88GH94_NAELO</name>
<sequence length="191" mass="22695">MTRSHKKAVDYYSDEYRKNCKGSERRVYRKKVRDALCNNSHSVSGVDLLPSEPSRKLWGRVPVLSDSYQSSLVQQAVAEYYEIMSDPAYSPQLLKEQVKENCREEKWEEECSKRSSRKNWKMQRKLALDGLKHPYEEDSTDSEEEKEIEKAVKTQQKQINSTVKENVNQVRRFLDNESYNSFKFYRKFNNK</sequence>
<reference evidence="2 3" key="1">
    <citation type="journal article" date="2018" name="BMC Genomics">
        <title>The genome of Naegleria lovaniensis, the basis for a comparative approach to unravel pathogenicity factors of the human pathogenic amoeba N. fowleri.</title>
        <authorList>
            <person name="Liechti N."/>
            <person name="Schurch N."/>
            <person name="Bruggmann R."/>
            <person name="Wittwer M."/>
        </authorList>
    </citation>
    <scope>NUCLEOTIDE SEQUENCE [LARGE SCALE GENOMIC DNA]</scope>
    <source>
        <strain evidence="2 3">ATCC 30569</strain>
    </source>
</reference>
<proteinExistence type="predicted"/>
<protein>
    <submittedName>
        <fullName evidence="2">Uncharacterized protein</fullName>
    </submittedName>
</protein>
<feature type="region of interest" description="Disordered" evidence="1">
    <location>
        <begin position="131"/>
        <end position="165"/>
    </location>
</feature>